<reference evidence="5" key="1">
    <citation type="submission" date="2009-07" db="EMBL/GenBank/DDBJ databases">
        <authorList>
            <person name="Weinstock G."/>
            <person name="Sodergren E."/>
            <person name="Clifton S."/>
            <person name="Fulton L."/>
            <person name="Fulton B."/>
            <person name="Courtney L."/>
            <person name="Fronick C."/>
            <person name="Harrison M."/>
            <person name="Strong C."/>
            <person name="Farmer C."/>
            <person name="Delahaunty K."/>
            <person name="Markovic C."/>
            <person name="Hall O."/>
            <person name="Minx P."/>
            <person name="Tomlinson C."/>
            <person name="Mitreva M."/>
            <person name="Nelson J."/>
            <person name="Hou S."/>
            <person name="Wollam A."/>
            <person name="Pepin K.H."/>
            <person name="Johnson M."/>
            <person name="Bhonagiri V."/>
            <person name="Nash W.E."/>
            <person name="Warren W."/>
            <person name="Chinwalla A."/>
            <person name="Mardis E.R."/>
            <person name="Wilson R.K."/>
        </authorList>
    </citation>
    <scope>NUCLEOTIDE SEQUENCE [LARGE SCALE GENOMIC DNA]</scope>
    <source>
        <strain evidence="5">DSM 14469</strain>
    </source>
</reference>
<sequence length="294" mass="33919">MNSPLEVSADFSERLHYNLAGFPLYIKKDKLSRYGYEALCHWHPDLEFIYIIDGAMDYFINGNRIPIRQGQVIFVNSRRLHYGFSRQKEECTFIALVVHPSLFTNSFDKAWIFAEQKFGFANVDYILLDSHISWQKKMIEGIDRIYREINAASFNPLRLLAEAISICADAGEHIETMESSGKHNVTQMAFLNMTEYIQNNYREKLTLDKIAGAGAVCRSKSCQLFRQYVRMSPVAYLTKYRLSKSAELLRDTELSVSEIASLCGFQSPSYYINLFKKETGQTPLNYRKASEIKV</sequence>
<comment type="caution">
    <text evidence="5">The sequence shown here is derived from an EMBL/GenBank/DDBJ whole genome shotgun (WGS) entry which is preliminary data.</text>
</comment>
<keyword evidence="3" id="KW-0804">Transcription</keyword>
<keyword evidence="6" id="KW-1185">Reference proteome</keyword>
<evidence type="ECO:0000313" key="6">
    <source>
        <dbReference type="Proteomes" id="UP000005561"/>
    </source>
</evidence>
<dbReference type="SMART" id="SM00342">
    <property type="entry name" value="HTH_ARAC"/>
    <property type="match status" value="1"/>
</dbReference>
<feature type="domain" description="HTH araC/xylS-type" evidence="4">
    <location>
        <begin position="191"/>
        <end position="289"/>
    </location>
</feature>
<dbReference type="InterPro" id="IPR009057">
    <property type="entry name" value="Homeodomain-like_sf"/>
</dbReference>
<dbReference type="PROSITE" id="PS01124">
    <property type="entry name" value="HTH_ARAC_FAMILY_2"/>
    <property type="match status" value="1"/>
</dbReference>
<proteinExistence type="predicted"/>
<evidence type="ECO:0000259" key="4">
    <source>
        <dbReference type="PROSITE" id="PS01124"/>
    </source>
</evidence>
<dbReference type="PANTHER" id="PTHR43280:SF28">
    <property type="entry name" value="HTH-TYPE TRANSCRIPTIONAL ACTIVATOR RHAS"/>
    <property type="match status" value="1"/>
</dbReference>
<evidence type="ECO:0000256" key="2">
    <source>
        <dbReference type="ARBA" id="ARBA00023125"/>
    </source>
</evidence>
<dbReference type="InterPro" id="IPR014710">
    <property type="entry name" value="RmlC-like_jellyroll"/>
</dbReference>
<keyword evidence="2" id="KW-0238">DNA-binding</keyword>
<accession>C6LH72</accession>
<keyword evidence="1" id="KW-0805">Transcription regulation</keyword>
<gene>
    <name evidence="5" type="ORF">BRYFOR_07982</name>
</gene>
<dbReference type="STRING" id="168384.SAMN05660368_02751"/>
<evidence type="ECO:0000256" key="1">
    <source>
        <dbReference type="ARBA" id="ARBA00023015"/>
    </source>
</evidence>
<dbReference type="OrthoDB" id="9778008at2"/>
<dbReference type="CDD" id="cd02208">
    <property type="entry name" value="cupin_RmlC-like"/>
    <property type="match status" value="1"/>
</dbReference>
<dbReference type="Pfam" id="PF07883">
    <property type="entry name" value="Cupin_2"/>
    <property type="match status" value="1"/>
</dbReference>
<dbReference type="PRINTS" id="PR00032">
    <property type="entry name" value="HTHARAC"/>
</dbReference>
<name>C6LH72_9FIRM</name>
<dbReference type="AlphaFoldDB" id="C6LH72"/>
<dbReference type="Gene3D" id="1.10.10.60">
    <property type="entry name" value="Homeodomain-like"/>
    <property type="match status" value="2"/>
</dbReference>
<evidence type="ECO:0000256" key="3">
    <source>
        <dbReference type="ARBA" id="ARBA00023163"/>
    </source>
</evidence>
<dbReference type="SUPFAM" id="SSF46689">
    <property type="entry name" value="Homeodomain-like"/>
    <property type="match status" value="1"/>
</dbReference>
<dbReference type="InterPro" id="IPR013096">
    <property type="entry name" value="Cupin_2"/>
</dbReference>
<evidence type="ECO:0000313" key="5">
    <source>
        <dbReference type="EMBL" id="EET60131.1"/>
    </source>
</evidence>
<dbReference type="SUPFAM" id="SSF51215">
    <property type="entry name" value="Regulatory protein AraC"/>
    <property type="match status" value="1"/>
</dbReference>
<organism evidence="5 6">
    <name type="scientific">Marvinbryantia formatexigens DSM 14469</name>
    <dbReference type="NCBI Taxonomy" id="478749"/>
    <lineage>
        <taxon>Bacteria</taxon>
        <taxon>Bacillati</taxon>
        <taxon>Bacillota</taxon>
        <taxon>Clostridia</taxon>
        <taxon>Lachnospirales</taxon>
        <taxon>Lachnospiraceae</taxon>
        <taxon>Marvinbryantia</taxon>
    </lineage>
</organism>
<dbReference type="RefSeq" id="WP_006862768.1">
    <property type="nucleotide sequence ID" value="NZ_ACCL02000013.1"/>
</dbReference>
<dbReference type="InterPro" id="IPR018060">
    <property type="entry name" value="HTH_AraC"/>
</dbReference>
<dbReference type="EMBL" id="ACCL02000013">
    <property type="protein sequence ID" value="EET60131.1"/>
    <property type="molecule type" value="Genomic_DNA"/>
</dbReference>
<dbReference type="Proteomes" id="UP000005561">
    <property type="component" value="Unassembled WGS sequence"/>
</dbReference>
<dbReference type="Pfam" id="PF12833">
    <property type="entry name" value="HTH_18"/>
    <property type="match status" value="1"/>
</dbReference>
<dbReference type="InterPro" id="IPR018062">
    <property type="entry name" value="HTH_AraC-typ_CS"/>
</dbReference>
<dbReference type="eggNOG" id="COG2207">
    <property type="taxonomic scope" value="Bacteria"/>
</dbReference>
<dbReference type="PROSITE" id="PS00041">
    <property type="entry name" value="HTH_ARAC_FAMILY_1"/>
    <property type="match status" value="1"/>
</dbReference>
<dbReference type="GO" id="GO:0003700">
    <property type="term" value="F:DNA-binding transcription factor activity"/>
    <property type="evidence" value="ECO:0007669"/>
    <property type="project" value="InterPro"/>
</dbReference>
<dbReference type="Gene3D" id="2.60.120.10">
    <property type="entry name" value="Jelly Rolls"/>
    <property type="match status" value="1"/>
</dbReference>
<dbReference type="GO" id="GO:0043565">
    <property type="term" value="F:sequence-specific DNA binding"/>
    <property type="evidence" value="ECO:0007669"/>
    <property type="project" value="InterPro"/>
</dbReference>
<dbReference type="InterPro" id="IPR020449">
    <property type="entry name" value="Tscrpt_reg_AraC-type_HTH"/>
</dbReference>
<dbReference type="InterPro" id="IPR037923">
    <property type="entry name" value="HTH-like"/>
</dbReference>
<dbReference type="PANTHER" id="PTHR43280">
    <property type="entry name" value="ARAC-FAMILY TRANSCRIPTIONAL REGULATOR"/>
    <property type="match status" value="1"/>
</dbReference>
<protein>
    <submittedName>
        <fullName evidence="5">Transcriptional regulator, AraC family</fullName>
    </submittedName>
</protein>